<organism evidence="1">
    <name type="scientific">Paenibacillus sp. SYP-B3998</name>
    <dbReference type="NCBI Taxonomy" id="2678564"/>
    <lineage>
        <taxon>Bacteria</taxon>
        <taxon>Bacillati</taxon>
        <taxon>Bacillota</taxon>
        <taxon>Bacilli</taxon>
        <taxon>Bacillales</taxon>
        <taxon>Paenibacillaceae</taxon>
        <taxon>Paenibacillus</taxon>
    </lineage>
</organism>
<evidence type="ECO:0000313" key="1">
    <source>
        <dbReference type="EMBL" id="NEW04626.1"/>
    </source>
</evidence>
<reference evidence="1" key="1">
    <citation type="submission" date="2020-02" db="EMBL/GenBank/DDBJ databases">
        <authorList>
            <person name="Shen X.-R."/>
            <person name="Zhang Y.-X."/>
        </authorList>
    </citation>
    <scope>NUCLEOTIDE SEQUENCE</scope>
    <source>
        <strain evidence="1">SYP-B3998</strain>
    </source>
</reference>
<comment type="caution">
    <text evidence="1">The sequence shown here is derived from an EMBL/GenBank/DDBJ whole genome shotgun (WGS) entry which is preliminary data.</text>
</comment>
<dbReference type="EMBL" id="JAAIKC010000001">
    <property type="protein sequence ID" value="NEW04626.1"/>
    <property type="molecule type" value="Genomic_DNA"/>
</dbReference>
<sequence>MESGACLAEGNLKKSDGTMVKGPALHYDTVKEMLKYAAVSAMLVATLSCCWIYSRSGSFSITGILLLVELRLFNRESHEHQLSKIPITDMK</sequence>
<protein>
    <submittedName>
        <fullName evidence="1">Uncharacterized protein</fullName>
    </submittedName>
</protein>
<accession>A0A6G3ZQZ3</accession>
<dbReference type="RefSeq" id="WP_163940292.1">
    <property type="nucleotide sequence ID" value="NZ_JAAIKC010000001.1"/>
</dbReference>
<name>A0A6G3ZQZ3_9BACL</name>
<gene>
    <name evidence="1" type="ORF">GK047_01125</name>
</gene>
<dbReference type="AlphaFoldDB" id="A0A6G3ZQZ3"/>
<proteinExistence type="predicted"/>